<organism evidence="1 2">
    <name type="scientific">Massilia jejuensis</name>
    <dbReference type="NCBI Taxonomy" id="648894"/>
    <lineage>
        <taxon>Bacteria</taxon>
        <taxon>Pseudomonadati</taxon>
        <taxon>Pseudomonadota</taxon>
        <taxon>Betaproteobacteria</taxon>
        <taxon>Burkholderiales</taxon>
        <taxon>Oxalobacteraceae</taxon>
        <taxon>Telluria group</taxon>
        <taxon>Massilia</taxon>
    </lineage>
</organism>
<sequence length="141" mass="15416">MSIWESFRNTETMGLVDNGVAIGAAMRERKAIAQDERKFREGYATALANAKQTGVMPTEYQRTVPVDEMGRQIGVKVVALRELGKLNASHPLVASAQVRANIGTQTLVNYNKAERPDGVDLNDYAPSDTAAQKIYAFTLKG</sequence>
<evidence type="ECO:0000313" key="2">
    <source>
        <dbReference type="Proteomes" id="UP001596031"/>
    </source>
</evidence>
<name>A0ABW0PHF9_9BURK</name>
<gene>
    <name evidence="1" type="ORF">ACFPOU_08275</name>
</gene>
<dbReference type="EMBL" id="JBHSMS010000026">
    <property type="protein sequence ID" value="MFC5511122.1"/>
    <property type="molecule type" value="Genomic_DNA"/>
</dbReference>
<evidence type="ECO:0000313" key="1">
    <source>
        <dbReference type="EMBL" id="MFC5511122.1"/>
    </source>
</evidence>
<comment type="caution">
    <text evidence="1">The sequence shown here is derived from an EMBL/GenBank/DDBJ whole genome shotgun (WGS) entry which is preliminary data.</text>
</comment>
<proteinExistence type="predicted"/>
<dbReference type="RefSeq" id="WP_379719376.1">
    <property type="nucleotide sequence ID" value="NZ_JBHSMS010000026.1"/>
</dbReference>
<accession>A0ABW0PHF9</accession>
<protein>
    <submittedName>
        <fullName evidence="1">Uncharacterized protein</fullName>
    </submittedName>
</protein>
<reference evidence="2" key="1">
    <citation type="journal article" date="2019" name="Int. J. Syst. Evol. Microbiol.">
        <title>The Global Catalogue of Microorganisms (GCM) 10K type strain sequencing project: providing services to taxonomists for standard genome sequencing and annotation.</title>
        <authorList>
            <consortium name="The Broad Institute Genomics Platform"/>
            <consortium name="The Broad Institute Genome Sequencing Center for Infectious Disease"/>
            <person name="Wu L."/>
            <person name="Ma J."/>
        </authorList>
    </citation>
    <scope>NUCLEOTIDE SEQUENCE [LARGE SCALE GENOMIC DNA]</scope>
    <source>
        <strain evidence="2">CCUG 38813</strain>
    </source>
</reference>
<dbReference type="Proteomes" id="UP001596031">
    <property type="component" value="Unassembled WGS sequence"/>
</dbReference>
<keyword evidence="2" id="KW-1185">Reference proteome</keyword>